<dbReference type="Proteomes" id="UP000472260">
    <property type="component" value="Unassembled WGS sequence"/>
</dbReference>
<dbReference type="Gene3D" id="1.20.120.520">
    <property type="entry name" value="nmb1532 protein domain like"/>
    <property type="match status" value="1"/>
</dbReference>
<evidence type="ECO:0000313" key="2">
    <source>
        <dbReference type="Ensembl" id="ENSSANP00000060894.1"/>
    </source>
</evidence>
<evidence type="ECO:0008006" key="4">
    <source>
        <dbReference type="Google" id="ProtNLM"/>
    </source>
</evidence>
<feature type="chain" id="PRO_5025651759" description="Hemerythrin-like domain-containing protein" evidence="1">
    <location>
        <begin position="24"/>
        <end position="96"/>
    </location>
</feature>
<protein>
    <recommendedName>
        <fullName evidence="4">Hemerythrin-like domain-containing protein</fullName>
    </recommendedName>
</protein>
<name>A0A671PTF9_9TELE</name>
<accession>A0A671PTF9</accession>
<proteinExistence type="predicted"/>
<sequence length="96" mass="11217">ICSGLLFCHISLLCFVCFHPQLSNTNFSNNRDFRSFLQSLLATFEEFKMHEQIENECIMELLQERSQTVYHVHADNKLSEMLSLFQKGLRSVKVCV</sequence>
<keyword evidence="3" id="KW-1185">Reference proteome</keyword>
<organism evidence="2 3">
    <name type="scientific">Sinocyclocheilus anshuiensis</name>
    <dbReference type="NCBI Taxonomy" id="1608454"/>
    <lineage>
        <taxon>Eukaryota</taxon>
        <taxon>Metazoa</taxon>
        <taxon>Chordata</taxon>
        <taxon>Craniata</taxon>
        <taxon>Vertebrata</taxon>
        <taxon>Euteleostomi</taxon>
        <taxon>Actinopterygii</taxon>
        <taxon>Neopterygii</taxon>
        <taxon>Teleostei</taxon>
        <taxon>Ostariophysi</taxon>
        <taxon>Cypriniformes</taxon>
        <taxon>Cyprinidae</taxon>
        <taxon>Cyprininae</taxon>
        <taxon>Sinocyclocheilus</taxon>
    </lineage>
</organism>
<keyword evidence="1" id="KW-0732">Signal</keyword>
<dbReference type="AlphaFoldDB" id="A0A671PTF9"/>
<evidence type="ECO:0000256" key="1">
    <source>
        <dbReference type="SAM" id="SignalP"/>
    </source>
</evidence>
<reference evidence="2" key="2">
    <citation type="submission" date="2025-09" db="UniProtKB">
        <authorList>
            <consortium name="Ensembl"/>
        </authorList>
    </citation>
    <scope>IDENTIFICATION</scope>
</reference>
<evidence type="ECO:0000313" key="3">
    <source>
        <dbReference type="Proteomes" id="UP000472260"/>
    </source>
</evidence>
<reference evidence="2" key="1">
    <citation type="submission" date="2025-08" db="UniProtKB">
        <authorList>
            <consortium name="Ensembl"/>
        </authorList>
    </citation>
    <scope>IDENTIFICATION</scope>
</reference>
<feature type="signal peptide" evidence="1">
    <location>
        <begin position="1"/>
        <end position="23"/>
    </location>
</feature>
<dbReference type="Ensembl" id="ENSSANT00000064764.1">
    <property type="protein sequence ID" value="ENSSANP00000060894.1"/>
    <property type="gene ID" value="ENSSANG00000030427.1"/>
</dbReference>